<reference evidence="2 3" key="2">
    <citation type="submission" date="2019-01" db="EMBL/GenBank/DDBJ databases">
        <title>Motilimonas pumilus sp. nov., isolated from the gut of sea cucumber (Apostichopus japonicus).</title>
        <authorList>
            <person name="Wang F.-Q."/>
            <person name="Ren L.-H."/>
            <person name="Lin Y.-W."/>
            <person name="Sun G.-H."/>
            <person name="Du Z.-J."/>
            <person name="Zhao J.-X."/>
            <person name="Liu X.-J."/>
            <person name="Liu L.-J."/>
        </authorList>
    </citation>
    <scope>NUCLEOTIDE SEQUENCE [LARGE SCALE GENOMIC DNA]</scope>
    <source>
        <strain evidence="2 3">PLHSC7-2</strain>
    </source>
</reference>
<dbReference type="EMBL" id="QZCH01000016">
    <property type="protein sequence ID" value="RJG42491.1"/>
    <property type="molecule type" value="Genomic_DNA"/>
</dbReference>
<dbReference type="Proteomes" id="UP000283255">
    <property type="component" value="Unassembled WGS sequence"/>
</dbReference>
<sequence length="242" mass="27892">MGGQMKHLIERINQSAHYHQYIVLNSTSDAEPLRCYFSHSAAEVMPIWAGTEYANWKDAMPYIAPLPDDSFFEEMAQQQNDWGLVVSTPLSISEAKKHLCSISQIWLPTGKHVFFRFFDPDASFGILNQLSDQEKSQLMGPFAAWHSQLEQVTNPAMTDQASEKAFPWFEISKASLTRFQEKDSRTLEVNTLKWLKEQHADLFFAFPPAIITAKVNRLTRKYGQTPELNKRLIESLTREVYR</sequence>
<dbReference type="Pfam" id="PF13503">
    <property type="entry name" value="DUF4123"/>
    <property type="match status" value="1"/>
</dbReference>
<proteinExistence type="predicted"/>
<feature type="domain" description="DUF4123" evidence="1">
    <location>
        <begin position="21"/>
        <end position="137"/>
    </location>
</feature>
<protein>
    <submittedName>
        <fullName evidence="2">DUF4123 domain-containing protein</fullName>
    </submittedName>
</protein>
<accession>A0A418YDA8</accession>
<comment type="caution">
    <text evidence="2">The sequence shown here is derived from an EMBL/GenBank/DDBJ whole genome shotgun (WGS) entry which is preliminary data.</text>
</comment>
<evidence type="ECO:0000259" key="1">
    <source>
        <dbReference type="Pfam" id="PF13503"/>
    </source>
</evidence>
<gene>
    <name evidence="2" type="ORF">D1Z90_12540</name>
</gene>
<organism evidence="2 3">
    <name type="scientific">Motilimonas pumila</name>
    <dbReference type="NCBI Taxonomy" id="2303987"/>
    <lineage>
        <taxon>Bacteria</taxon>
        <taxon>Pseudomonadati</taxon>
        <taxon>Pseudomonadota</taxon>
        <taxon>Gammaproteobacteria</taxon>
        <taxon>Alteromonadales</taxon>
        <taxon>Alteromonadales genera incertae sedis</taxon>
        <taxon>Motilimonas</taxon>
    </lineage>
</organism>
<keyword evidence="3" id="KW-1185">Reference proteome</keyword>
<evidence type="ECO:0000313" key="3">
    <source>
        <dbReference type="Proteomes" id="UP000283255"/>
    </source>
</evidence>
<dbReference type="AlphaFoldDB" id="A0A418YDA8"/>
<name>A0A418YDA8_9GAMM</name>
<evidence type="ECO:0000313" key="2">
    <source>
        <dbReference type="EMBL" id="RJG42491.1"/>
    </source>
</evidence>
<reference evidence="2 3" key="1">
    <citation type="submission" date="2018-09" db="EMBL/GenBank/DDBJ databases">
        <authorList>
            <person name="Wang F."/>
        </authorList>
    </citation>
    <scope>NUCLEOTIDE SEQUENCE [LARGE SCALE GENOMIC DNA]</scope>
    <source>
        <strain evidence="2 3">PLHSC7-2</strain>
    </source>
</reference>
<dbReference type="InterPro" id="IPR025391">
    <property type="entry name" value="DUF4123"/>
</dbReference>